<dbReference type="EMBL" id="SMMG02000009">
    <property type="protein sequence ID" value="KAA3461482.1"/>
    <property type="molecule type" value="Genomic_DNA"/>
</dbReference>
<dbReference type="SUPFAM" id="SSF54160">
    <property type="entry name" value="Chromo domain-like"/>
    <property type="match status" value="1"/>
</dbReference>
<dbReference type="InterPro" id="IPR012337">
    <property type="entry name" value="RNaseH-like_sf"/>
</dbReference>
<dbReference type="OrthoDB" id="991861at2759"/>
<comment type="caution">
    <text evidence="3">The sequence shown here is derived from an EMBL/GenBank/DDBJ whole genome shotgun (WGS) entry which is preliminary data.</text>
</comment>
<evidence type="ECO:0000313" key="4">
    <source>
        <dbReference type="Proteomes" id="UP000325315"/>
    </source>
</evidence>
<sequence length="397" mass="46246">MNTQLSVTDGGLILAKLRAKPMFLQEICEAQKGDKELQAKITQCEAGIESDFQIGSDGCLMFQDRICVPKDDELIQKILHEAHSSCMSIHPGSVKMYKDLKKMYWLTKSAHFRPVSTDYPLVKLANLYVFEIVRLHKIPLSIISDRDPRFTSRFWKKLQEALRTKLNFSTAFHLQTDGQSERVIQILEDMLQCCVLKLQGSWERENQIHGVDLFRETEEKVKVIRDCLKAASNRQKFYADLKWKEIEFQVSDKVFLKVSLWKKVLKFVRKGKLSPLFIGLYEITERIGLVAYHLALPFELERIHDVFHIYMLCHYRSDPLHVIVQTEVEIQPDMTYGKAPVKILDQEVEKLRNKSIALVKVLWQRHGVEQATWEPEEAMRNQYPNLFTGKIFGDKNS</sequence>
<dbReference type="SUPFAM" id="SSF53098">
    <property type="entry name" value="Ribonuclease H-like"/>
    <property type="match status" value="1"/>
</dbReference>
<dbReference type="Gene3D" id="3.30.420.10">
    <property type="entry name" value="Ribonuclease H-like superfamily/Ribonuclease H"/>
    <property type="match status" value="1"/>
</dbReference>
<feature type="domain" description="Tf2-1-like SH3-like" evidence="2">
    <location>
        <begin position="252"/>
        <end position="315"/>
    </location>
</feature>
<evidence type="ECO:0000313" key="3">
    <source>
        <dbReference type="EMBL" id="KAA3461482.1"/>
    </source>
</evidence>
<keyword evidence="3" id="KW-0808">Transferase</keyword>
<gene>
    <name evidence="3" type="ORF">EPI10_028048</name>
</gene>
<feature type="domain" description="Integrase zinc-binding" evidence="1">
    <location>
        <begin position="71"/>
        <end position="107"/>
    </location>
</feature>
<organism evidence="3 4">
    <name type="scientific">Gossypium australe</name>
    <dbReference type="NCBI Taxonomy" id="47621"/>
    <lineage>
        <taxon>Eukaryota</taxon>
        <taxon>Viridiplantae</taxon>
        <taxon>Streptophyta</taxon>
        <taxon>Embryophyta</taxon>
        <taxon>Tracheophyta</taxon>
        <taxon>Spermatophyta</taxon>
        <taxon>Magnoliopsida</taxon>
        <taxon>eudicotyledons</taxon>
        <taxon>Gunneridae</taxon>
        <taxon>Pentapetalae</taxon>
        <taxon>rosids</taxon>
        <taxon>malvids</taxon>
        <taxon>Malvales</taxon>
        <taxon>Malvaceae</taxon>
        <taxon>Malvoideae</taxon>
        <taxon>Gossypium</taxon>
    </lineage>
</organism>
<reference evidence="4" key="1">
    <citation type="journal article" date="2019" name="Plant Biotechnol. J.">
        <title>Genome sequencing of the Australian wild diploid species Gossypium australe highlights disease resistance and delayed gland morphogenesis.</title>
        <authorList>
            <person name="Cai Y."/>
            <person name="Cai X."/>
            <person name="Wang Q."/>
            <person name="Wang P."/>
            <person name="Zhang Y."/>
            <person name="Cai C."/>
            <person name="Xu Y."/>
            <person name="Wang K."/>
            <person name="Zhou Z."/>
            <person name="Wang C."/>
            <person name="Geng S."/>
            <person name="Li B."/>
            <person name="Dong Q."/>
            <person name="Hou Y."/>
            <person name="Wang H."/>
            <person name="Ai P."/>
            <person name="Liu Z."/>
            <person name="Yi F."/>
            <person name="Sun M."/>
            <person name="An G."/>
            <person name="Cheng J."/>
            <person name="Zhang Y."/>
            <person name="Shi Q."/>
            <person name="Xie Y."/>
            <person name="Shi X."/>
            <person name="Chang Y."/>
            <person name="Huang F."/>
            <person name="Chen Y."/>
            <person name="Hong S."/>
            <person name="Mi L."/>
            <person name="Sun Q."/>
            <person name="Zhang L."/>
            <person name="Zhou B."/>
            <person name="Peng R."/>
            <person name="Zhang X."/>
            <person name="Liu F."/>
        </authorList>
    </citation>
    <scope>NUCLEOTIDE SEQUENCE [LARGE SCALE GENOMIC DNA]</scope>
    <source>
        <strain evidence="4">cv. PA1801</strain>
    </source>
</reference>
<accession>A0A5B6UYK5</accession>
<dbReference type="GO" id="GO:0003964">
    <property type="term" value="F:RNA-directed DNA polymerase activity"/>
    <property type="evidence" value="ECO:0007669"/>
    <property type="project" value="UniProtKB-KW"/>
</dbReference>
<dbReference type="PANTHER" id="PTHR46148:SF44">
    <property type="entry name" value="GAG-POL POLYPROTEIN"/>
    <property type="match status" value="1"/>
</dbReference>
<proteinExistence type="predicted"/>
<dbReference type="GO" id="GO:0003676">
    <property type="term" value="F:nucleic acid binding"/>
    <property type="evidence" value="ECO:0007669"/>
    <property type="project" value="InterPro"/>
</dbReference>
<dbReference type="Proteomes" id="UP000325315">
    <property type="component" value="Unassembled WGS sequence"/>
</dbReference>
<dbReference type="InterPro" id="IPR041588">
    <property type="entry name" value="Integrase_H2C2"/>
</dbReference>
<dbReference type="Pfam" id="PF17921">
    <property type="entry name" value="Integrase_H2C2"/>
    <property type="match status" value="1"/>
</dbReference>
<evidence type="ECO:0000259" key="2">
    <source>
        <dbReference type="Pfam" id="PF24626"/>
    </source>
</evidence>
<dbReference type="AlphaFoldDB" id="A0A5B6UYK5"/>
<dbReference type="InterPro" id="IPR016197">
    <property type="entry name" value="Chromo-like_dom_sf"/>
</dbReference>
<name>A0A5B6UYK5_9ROSI</name>
<keyword evidence="3" id="KW-0548">Nucleotidyltransferase</keyword>
<dbReference type="InterPro" id="IPR036397">
    <property type="entry name" value="RNaseH_sf"/>
</dbReference>
<dbReference type="PANTHER" id="PTHR46148">
    <property type="entry name" value="CHROMO DOMAIN-CONTAINING PROTEIN"/>
    <property type="match status" value="1"/>
</dbReference>
<keyword evidence="3" id="KW-0695">RNA-directed DNA polymerase</keyword>
<keyword evidence="4" id="KW-1185">Reference proteome</keyword>
<dbReference type="Pfam" id="PF24626">
    <property type="entry name" value="SH3_Tf2-1"/>
    <property type="match status" value="1"/>
</dbReference>
<dbReference type="InterPro" id="IPR056924">
    <property type="entry name" value="SH3_Tf2-1"/>
</dbReference>
<dbReference type="Gene3D" id="1.10.340.70">
    <property type="match status" value="1"/>
</dbReference>
<protein>
    <submittedName>
        <fullName evidence="3">Reverse transcriptase</fullName>
    </submittedName>
</protein>
<evidence type="ECO:0000259" key="1">
    <source>
        <dbReference type="Pfam" id="PF17921"/>
    </source>
</evidence>